<keyword evidence="8" id="KW-1185">Reference proteome</keyword>
<organism evidence="7 8">
    <name type="scientific">Chitinophaga ginsengisegetis</name>
    <dbReference type="NCBI Taxonomy" id="393003"/>
    <lineage>
        <taxon>Bacteria</taxon>
        <taxon>Pseudomonadati</taxon>
        <taxon>Bacteroidota</taxon>
        <taxon>Chitinophagia</taxon>
        <taxon>Chitinophagales</taxon>
        <taxon>Chitinophagaceae</taxon>
        <taxon>Chitinophaga</taxon>
    </lineage>
</organism>
<dbReference type="EMBL" id="FUZZ01000004">
    <property type="protein sequence ID" value="SKD09116.1"/>
    <property type="molecule type" value="Genomic_DNA"/>
</dbReference>
<gene>
    <name evidence="7" type="ORF">SAMN05660461_4997</name>
</gene>
<sequence>MSSDQTYTEKELLLRIAEGDEAAFAALFNLYSTPLASLALRMLHSETAKQEVLQEVFIKIWLNRDRLKDVQLPGPWLRKITVHECLQYLRKTSLYNAKLGNLNLEGASFNQALSTISVKEIQLAVKRALRVMSPQRRTIYELSREKGMTTKEIAAHLGLSDGYVRNALSAALQAIRSFLPESVRLPAIIIFLLFFRK</sequence>
<dbReference type="Pfam" id="PF04542">
    <property type="entry name" value="Sigma70_r2"/>
    <property type="match status" value="1"/>
</dbReference>
<dbReference type="Gene3D" id="1.10.1740.10">
    <property type="match status" value="1"/>
</dbReference>
<evidence type="ECO:0000256" key="1">
    <source>
        <dbReference type="ARBA" id="ARBA00010641"/>
    </source>
</evidence>
<keyword evidence="3" id="KW-0731">Sigma factor</keyword>
<dbReference type="GO" id="GO:0003677">
    <property type="term" value="F:DNA binding"/>
    <property type="evidence" value="ECO:0007669"/>
    <property type="project" value="InterPro"/>
</dbReference>
<evidence type="ECO:0000256" key="4">
    <source>
        <dbReference type="ARBA" id="ARBA00023163"/>
    </source>
</evidence>
<dbReference type="NCBIfam" id="TIGR02937">
    <property type="entry name" value="sigma70-ECF"/>
    <property type="match status" value="1"/>
</dbReference>
<feature type="domain" description="RNA polymerase sigma factor 70 region 4 type 2" evidence="6">
    <location>
        <begin position="123"/>
        <end position="174"/>
    </location>
</feature>
<dbReference type="SUPFAM" id="SSF88659">
    <property type="entry name" value="Sigma3 and sigma4 domains of RNA polymerase sigma factors"/>
    <property type="match status" value="1"/>
</dbReference>
<dbReference type="InterPro" id="IPR013324">
    <property type="entry name" value="RNA_pol_sigma_r3/r4-like"/>
</dbReference>
<dbReference type="AlphaFoldDB" id="A0A1T5P8X5"/>
<reference evidence="7 8" key="1">
    <citation type="submission" date="2017-02" db="EMBL/GenBank/DDBJ databases">
        <authorList>
            <person name="Peterson S.W."/>
        </authorList>
    </citation>
    <scope>NUCLEOTIDE SEQUENCE [LARGE SCALE GENOMIC DNA]</scope>
    <source>
        <strain evidence="7 8">DSM 18108</strain>
    </source>
</reference>
<dbReference type="InterPro" id="IPR013249">
    <property type="entry name" value="RNA_pol_sigma70_r4_t2"/>
</dbReference>
<keyword evidence="2" id="KW-0805">Transcription regulation</keyword>
<evidence type="ECO:0000313" key="8">
    <source>
        <dbReference type="Proteomes" id="UP000190166"/>
    </source>
</evidence>
<dbReference type="SUPFAM" id="SSF88946">
    <property type="entry name" value="Sigma2 domain of RNA polymerase sigma factors"/>
    <property type="match status" value="1"/>
</dbReference>
<dbReference type="GO" id="GO:0016987">
    <property type="term" value="F:sigma factor activity"/>
    <property type="evidence" value="ECO:0007669"/>
    <property type="project" value="UniProtKB-KW"/>
</dbReference>
<dbReference type="InterPro" id="IPR007627">
    <property type="entry name" value="RNA_pol_sigma70_r2"/>
</dbReference>
<dbReference type="InterPro" id="IPR013325">
    <property type="entry name" value="RNA_pol_sigma_r2"/>
</dbReference>
<dbReference type="Proteomes" id="UP000190166">
    <property type="component" value="Unassembled WGS sequence"/>
</dbReference>
<dbReference type="PANTHER" id="PTHR43133:SF46">
    <property type="entry name" value="RNA POLYMERASE SIGMA-70 FACTOR ECF SUBFAMILY"/>
    <property type="match status" value="1"/>
</dbReference>
<dbReference type="Pfam" id="PF08281">
    <property type="entry name" value="Sigma70_r4_2"/>
    <property type="match status" value="1"/>
</dbReference>
<evidence type="ECO:0000256" key="3">
    <source>
        <dbReference type="ARBA" id="ARBA00023082"/>
    </source>
</evidence>
<dbReference type="STRING" id="393003.SAMN05660461_4997"/>
<dbReference type="PANTHER" id="PTHR43133">
    <property type="entry name" value="RNA POLYMERASE ECF-TYPE SIGMA FACTO"/>
    <property type="match status" value="1"/>
</dbReference>
<evidence type="ECO:0000256" key="2">
    <source>
        <dbReference type="ARBA" id="ARBA00023015"/>
    </source>
</evidence>
<accession>A0A1T5P8X5</accession>
<proteinExistence type="inferred from homology"/>
<comment type="similarity">
    <text evidence="1">Belongs to the sigma-70 factor family. ECF subfamily.</text>
</comment>
<keyword evidence="4" id="KW-0804">Transcription</keyword>
<dbReference type="InterPro" id="IPR036388">
    <property type="entry name" value="WH-like_DNA-bd_sf"/>
</dbReference>
<name>A0A1T5P8X5_9BACT</name>
<dbReference type="InterPro" id="IPR014284">
    <property type="entry name" value="RNA_pol_sigma-70_dom"/>
</dbReference>
<dbReference type="Gene3D" id="1.10.10.10">
    <property type="entry name" value="Winged helix-like DNA-binding domain superfamily/Winged helix DNA-binding domain"/>
    <property type="match status" value="1"/>
</dbReference>
<evidence type="ECO:0000313" key="7">
    <source>
        <dbReference type="EMBL" id="SKD09116.1"/>
    </source>
</evidence>
<dbReference type="GO" id="GO:0006352">
    <property type="term" value="P:DNA-templated transcription initiation"/>
    <property type="evidence" value="ECO:0007669"/>
    <property type="project" value="InterPro"/>
</dbReference>
<dbReference type="InterPro" id="IPR039425">
    <property type="entry name" value="RNA_pol_sigma-70-like"/>
</dbReference>
<protein>
    <submittedName>
        <fullName evidence="7">RNA polymerase sigma-70 factor, ECF subfamily</fullName>
    </submittedName>
</protein>
<feature type="domain" description="RNA polymerase sigma-70 region 2" evidence="5">
    <location>
        <begin position="27"/>
        <end position="92"/>
    </location>
</feature>
<evidence type="ECO:0000259" key="6">
    <source>
        <dbReference type="Pfam" id="PF08281"/>
    </source>
</evidence>
<evidence type="ECO:0000259" key="5">
    <source>
        <dbReference type="Pfam" id="PF04542"/>
    </source>
</evidence>